<evidence type="ECO:0000313" key="12">
    <source>
        <dbReference type="Proteomes" id="UP000072741"/>
    </source>
</evidence>
<dbReference type="InterPro" id="IPR040423">
    <property type="entry name" value="PEA_transferase"/>
</dbReference>
<feature type="transmembrane region" description="Helical" evidence="8">
    <location>
        <begin position="128"/>
        <end position="149"/>
    </location>
</feature>
<dbReference type="InterPro" id="IPR012549">
    <property type="entry name" value="EptA-like_N"/>
</dbReference>
<evidence type="ECO:0000256" key="6">
    <source>
        <dbReference type="ARBA" id="ARBA00022989"/>
    </source>
</evidence>
<evidence type="ECO:0000256" key="8">
    <source>
        <dbReference type="SAM" id="Phobius"/>
    </source>
</evidence>
<dbReference type="SUPFAM" id="SSF53649">
    <property type="entry name" value="Alkaline phosphatase-like"/>
    <property type="match status" value="1"/>
</dbReference>
<dbReference type="AlphaFoldDB" id="A0A147GNL1"/>
<evidence type="ECO:0000256" key="5">
    <source>
        <dbReference type="ARBA" id="ARBA00022692"/>
    </source>
</evidence>
<evidence type="ECO:0000313" key="11">
    <source>
        <dbReference type="EMBL" id="KTT15144.1"/>
    </source>
</evidence>
<keyword evidence="12" id="KW-1185">Reference proteome</keyword>
<evidence type="ECO:0000256" key="3">
    <source>
        <dbReference type="ARBA" id="ARBA00022519"/>
    </source>
</evidence>
<dbReference type="Pfam" id="PF08019">
    <property type="entry name" value="EptA_B_N"/>
    <property type="match status" value="1"/>
</dbReference>
<evidence type="ECO:0000256" key="4">
    <source>
        <dbReference type="ARBA" id="ARBA00022679"/>
    </source>
</evidence>
<keyword evidence="7 8" id="KW-0472">Membrane</keyword>
<organism evidence="11 12">
    <name type="scientific">Pseudacidovorax intermedius</name>
    <dbReference type="NCBI Taxonomy" id="433924"/>
    <lineage>
        <taxon>Bacteria</taxon>
        <taxon>Pseudomonadati</taxon>
        <taxon>Pseudomonadota</taxon>
        <taxon>Betaproteobacteria</taxon>
        <taxon>Burkholderiales</taxon>
        <taxon>Comamonadaceae</taxon>
        <taxon>Pseudacidovorax</taxon>
    </lineage>
</organism>
<dbReference type="PANTHER" id="PTHR30443">
    <property type="entry name" value="INNER MEMBRANE PROTEIN"/>
    <property type="match status" value="1"/>
</dbReference>
<sequence>MVLPSHPLAPTPTGSGLLAPRSPQQIVLILTAYLLAATNWPLWTELARLGGAPSLYLPDVAGMAWLLAAGLVALLSLTAWSRHAKPLWFGLVLLAAVVQHYMATYRMVMDPSMALNVLQTDPGEARDLFSLRMLVDVLVVALPAAWWLWMVPVRPQRPLQALWRNALLFVLAVAAAVGGGMAMSRQLAPLMRNQPHLRYMMNPLASVYSFGMAASRPMLHRSRQLVPISGGAALGASYAGQARPRLLLLVVGETARADHFGLNGYARDTTPQLKARGVVSFRDMHSCGTNTAASVPCMFSHLGKHAYEGRSQDYENLLDVLQAAGLAVLWVDNQSGCKGVCDRVPHAAANDAAQVAAHPRLCSEDECLDEVMLDGLDARIAALPPERVARGVVLVMHELGSHGPAYYKRSPADAKPYQPECRTVTLADCAHSELLNAYDNSIAYTDRFLGQTIDWLKARHERFDTGLVYLSDHGESLGEYGLFLHGVPYAFAPEVQKHVPFVAWLDGGLGGRTGVQDACLRAHVDMPLTHDNLYHTVMGLVDVKSPTYQPALDAFAGCREARGAHPATSAG</sequence>
<accession>A0A147GNL1</accession>
<dbReference type="PATRIC" id="fig|433924.3.peg.1377"/>
<gene>
    <name evidence="11" type="ORF">NS331_21560</name>
</gene>
<dbReference type="GO" id="GO:0005886">
    <property type="term" value="C:plasma membrane"/>
    <property type="evidence" value="ECO:0007669"/>
    <property type="project" value="UniProtKB-SubCell"/>
</dbReference>
<dbReference type="PANTHER" id="PTHR30443:SF0">
    <property type="entry name" value="PHOSPHOETHANOLAMINE TRANSFERASE EPTA"/>
    <property type="match status" value="1"/>
</dbReference>
<proteinExistence type="predicted"/>
<evidence type="ECO:0000259" key="10">
    <source>
        <dbReference type="Pfam" id="PF08019"/>
    </source>
</evidence>
<dbReference type="GO" id="GO:0009244">
    <property type="term" value="P:lipopolysaccharide core region biosynthetic process"/>
    <property type="evidence" value="ECO:0007669"/>
    <property type="project" value="TreeGrafter"/>
</dbReference>
<feature type="transmembrane region" description="Helical" evidence="8">
    <location>
        <begin position="63"/>
        <end position="80"/>
    </location>
</feature>
<feature type="transmembrane region" description="Helical" evidence="8">
    <location>
        <begin position="161"/>
        <end position="184"/>
    </location>
</feature>
<evidence type="ECO:0000256" key="2">
    <source>
        <dbReference type="ARBA" id="ARBA00022475"/>
    </source>
</evidence>
<dbReference type="Gene3D" id="3.40.720.10">
    <property type="entry name" value="Alkaline Phosphatase, subunit A"/>
    <property type="match status" value="1"/>
</dbReference>
<keyword evidence="2" id="KW-1003">Cell membrane</keyword>
<keyword evidence="3" id="KW-0997">Cell inner membrane</keyword>
<feature type="domain" description="Phosphoethanolamine transferase N-terminal" evidence="10">
    <location>
        <begin position="68"/>
        <end position="214"/>
    </location>
</feature>
<dbReference type="GO" id="GO:0016776">
    <property type="term" value="F:phosphotransferase activity, phosphate group as acceptor"/>
    <property type="evidence" value="ECO:0007669"/>
    <property type="project" value="TreeGrafter"/>
</dbReference>
<keyword evidence="5 8" id="KW-0812">Transmembrane</keyword>
<name>A0A147GNL1_9BURK</name>
<dbReference type="Proteomes" id="UP000072741">
    <property type="component" value="Unassembled WGS sequence"/>
</dbReference>
<keyword evidence="6 8" id="KW-1133">Transmembrane helix</keyword>
<protein>
    <submittedName>
        <fullName evidence="11">Sulfatase</fullName>
    </submittedName>
</protein>
<evidence type="ECO:0000256" key="1">
    <source>
        <dbReference type="ARBA" id="ARBA00004429"/>
    </source>
</evidence>
<feature type="domain" description="Sulfatase N-terminal" evidence="9">
    <location>
        <begin position="247"/>
        <end position="543"/>
    </location>
</feature>
<evidence type="ECO:0000259" key="9">
    <source>
        <dbReference type="Pfam" id="PF00884"/>
    </source>
</evidence>
<comment type="caution">
    <text evidence="11">The sequence shown here is derived from an EMBL/GenBank/DDBJ whole genome shotgun (WGS) entry which is preliminary data.</text>
</comment>
<dbReference type="EMBL" id="LDSL01000152">
    <property type="protein sequence ID" value="KTT15144.1"/>
    <property type="molecule type" value="Genomic_DNA"/>
</dbReference>
<evidence type="ECO:0000256" key="7">
    <source>
        <dbReference type="ARBA" id="ARBA00023136"/>
    </source>
</evidence>
<dbReference type="NCBIfam" id="NF028537">
    <property type="entry name" value="P_eth_NH2_trans"/>
    <property type="match status" value="1"/>
</dbReference>
<comment type="subcellular location">
    <subcellularLocation>
        <location evidence="1">Cell inner membrane</location>
        <topology evidence="1">Multi-pass membrane protein</topology>
    </subcellularLocation>
</comment>
<dbReference type="CDD" id="cd16017">
    <property type="entry name" value="LptA"/>
    <property type="match status" value="1"/>
</dbReference>
<reference evidence="11 12" key="1">
    <citation type="journal article" date="2016" name="Front. Microbiol.">
        <title>Genomic Resource of Rice Seed Associated Bacteria.</title>
        <authorList>
            <person name="Midha S."/>
            <person name="Bansal K."/>
            <person name="Sharma S."/>
            <person name="Kumar N."/>
            <person name="Patil P.P."/>
            <person name="Chaudhry V."/>
            <person name="Patil P.B."/>
        </authorList>
    </citation>
    <scope>NUCLEOTIDE SEQUENCE [LARGE SCALE GENOMIC DNA]</scope>
    <source>
        <strain evidence="11 12">NS331</strain>
    </source>
</reference>
<feature type="transmembrane region" description="Helical" evidence="8">
    <location>
        <begin position="87"/>
        <end position="108"/>
    </location>
</feature>
<dbReference type="Pfam" id="PF00884">
    <property type="entry name" value="Sulfatase"/>
    <property type="match status" value="1"/>
</dbReference>
<dbReference type="InterPro" id="IPR058130">
    <property type="entry name" value="PEA_transf_C"/>
</dbReference>
<dbReference type="InterPro" id="IPR000917">
    <property type="entry name" value="Sulfatase_N"/>
</dbReference>
<dbReference type="InterPro" id="IPR017850">
    <property type="entry name" value="Alkaline_phosphatase_core_sf"/>
</dbReference>
<keyword evidence="4" id="KW-0808">Transferase</keyword>